<name>A0A1I3BER1_9PLAN</name>
<protein>
    <submittedName>
        <fullName evidence="2">Uncharacterized protein</fullName>
    </submittedName>
</protein>
<evidence type="ECO:0000313" key="3">
    <source>
        <dbReference type="Proteomes" id="UP000199518"/>
    </source>
</evidence>
<organism evidence="2 3">
    <name type="scientific">Planctomicrobium piriforme</name>
    <dbReference type="NCBI Taxonomy" id="1576369"/>
    <lineage>
        <taxon>Bacteria</taxon>
        <taxon>Pseudomonadati</taxon>
        <taxon>Planctomycetota</taxon>
        <taxon>Planctomycetia</taxon>
        <taxon>Planctomycetales</taxon>
        <taxon>Planctomycetaceae</taxon>
        <taxon>Planctomicrobium</taxon>
    </lineage>
</organism>
<dbReference type="EMBL" id="FOQD01000001">
    <property type="protein sequence ID" value="SFH60762.1"/>
    <property type="molecule type" value="Genomic_DNA"/>
</dbReference>
<gene>
    <name evidence="2" type="ORF">SAMN05421753_101416</name>
</gene>
<keyword evidence="3" id="KW-1185">Reference proteome</keyword>
<feature type="transmembrane region" description="Helical" evidence="1">
    <location>
        <begin position="39"/>
        <end position="58"/>
    </location>
</feature>
<keyword evidence="1" id="KW-0812">Transmembrane</keyword>
<proteinExistence type="predicted"/>
<sequence>MNTPQNVSDEQPFTPGELKQFDADDAQAGRVIGKMLSLFFLYTVFAMIGAVVATWYWVSGRG</sequence>
<dbReference type="STRING" id="1576369.SAMN05421753_101416"/>
<evidence type="ECO:0000256" key="1">
    <source>
        <dbReference type="SAM" id="Phobius"/>
    </source>
</evidence>
<accession>A0A1I3BER1</accession>
<dbReference type="OrthoDB" id="218268at2"/>
<reference evidence="3" key="1">
    <citation type="submission" date="2016-10" db="EMBL/GenBank/DDBJ databases">
        <authorList>
            <person name="Varghese N."/>
            <person name="Submissions S."/>
        </authorList>
    </citation>
    <scope>NUCLEOTIDE SEQUENCE [LARGE SCALE GENOMIC DNA]</scope>
    <source>
        <strain evidence="3">DSM 26348</strain>
    </source>
</reference>
<dbReference type="AlphaFoldDB" id="A0A1I3BER1"/>
<dbReference type="Proteomes" id="UP000199518">
    <property type="component" value="Unassembled WGS sequence"/>
</dbReference>
<keyword evidence="1" id="KW-1133">Transmembrane helix</keyword>
<keyword evidence="1" id="KW-0472">Membrane</keyword>
<evidence type="ECO:0000313" key="2">
    <source>
        <dbReference type="EMBL" id="SFH60762.1"/>
    </source>
</evidence>
<dbReference type="RefSeq" id="WP_139228181.1">
    <property type="nucleotide sequence ID" value="NZ_FOQD01000001.1"/>
</dbReference>